<protein>
    <submittedName>
        <fullName evidence="1">DnaB-like helicase C-terminal domain-containing protein</fullName>
    </submittedName>
</protein>
<proteinExistence type="predicted"/>
<dbReference type="Proteomes" id="UP001277972">
    <property type="component" value="Unassembled WGS sequence"/>
</dbReference>
<sequence>MSELLERQLLGCMLKDNTLIEETNLTSDMLAVEAHQVIFTEMCKIYATGKVVDQVTIIANTYAKLEALGGISFINGLKTDGDPAHFDSYQQTFFEEYRKASAQKILQSYLASSNKDINRLMINLEKIIDQGTREEPSVQEVLMELYEEPYLEQASENMIPTGLKDLDRLILGFEKQTSTIIGGRPSMGKTALMLKLAKGAIAHDCIPIIFSLEMSKKKLLRRLISSEATINGMLTKRAKHLTDHQKKSWSEAIGRIDSFNLEIFDHSLKTIQEMRSDIRKVKKKYPGKECIVFIDYLTKIQTKQHFQSEHLRVTEISNQLKAMAKDYDLPVVTLAQLSRNVEQRQNKRPNMADLRESGSIEQDADLIMFVYRDDYYNEESEKANILELIIAKSRDGAIGTVEVAYNRAINLIKDLEARDDEVG</sequence>
<organism evidence="1 2">
    <name type="scientific">Gracilibacillus pellucidus</name>
    <dbReference type="NCBI Taxonomy" id="3095368"/>
    <lineage>
        <taxon>Bacteria</taxon>
        <taxon>Bacillati</taxon>
        <taxon>Bacillota</taxon>
        <taxon>Bacilli</taxon>
        <taxon>Bacillales</taxon>
        <taxon>Bacillaceae</taxon>
        <taxon>Gracilibacillus</taxon>
    </lineage>
</organism>
<comment type="caution">
    <text evidence="1">The sequence shown here is derived from an EMBL/GenBank/DDBJ whole genome shotgun (WGS) entry which is preliminary data.</text>
</comment>
<accession>A0ACC6M9Y1</accession>
<reference evidence="1" key="1">
    <citation type="submission" date="2023-11" db="EMBL/GenBank/DDBJ databases">
        <title>Gracilibacillus pellucida a moderately halophilic bacterium isolated from saline soil in Xinjiang province.</title>
        <authorList>
            <person name="Zhang Z."/>
            <person name="Tan F."/>
            <person name="Wang Y."/>
            <person name="Xia M."/>
        </authorList>
    </citation>
    <scope>NUCLEOTIDE SEQUENCE</scope>
    <source>
        <strain evidence="1">S3-1-1</strain>
    </source>
</reference>
<name>A0ACC6M9Y1_9BACI</name>
<gene>
    <name evidence="1" type="ORF">SH601_16640</name>
</gene>
<keyword evidence="2" id="KW-1185">Reference proteome</keyword>
<evidence type="ECO:0000313" key="2">
    <source>
        <dbReference type="Proteomes" id="UP001277972"/>
    </source>
</evidence>
<evidence type="ECO:0000313" key="1">
    <source>
        <dbReference type="EMBL" id="MDX8047592.1"/>
    </source>
</evidence>
<dbReference type="EMBL" id="JAWZSR010000016">
    <property type="protein sequence ID" value="MDX8047592.1"/>
    <property type="molecule type" value="Genomic_DNA"/>
</dbReference>